<name>A0A4R2Q5B1_9RHOB</name>
<organism evidence="2 3">
    <name type="scientific">Rhodovulum marinum</name>
    <dbReference type="NCBI Taxonomy" id="320662"/>
    <lineage>
        <taxon>Bacteria</taxon>
        <taxon>Pseudomonadati</taxon>
        <taxon>Pseudomonadota</taxon>
        <taxon>Alphaproteobacteria</taxon>
        <taxon>Rhodobacterales</taxon>
        <taxon>Paracoccaceae</taxon>
        <taxon>Rhodovulum</taxon>
    </lineage>
</organism>
<sequence length="179" mass="19213">MEFTTRYTDRTDLIIGLFRATFTDSEGAAEGDVIARLVADMFATVDAADIFVVAALEDGSIVATAIFTRLSYPEDARTVFILSPMAVATGRQGQGLGQNLLNHGLNALRGHGVDVVLTYGDINFYSRVGLAPITERIAKAPLPLQYPEGWLGQSLTGAPLDPLRGPSHCVSALDNPAYW</sequence>
<dbReference type="InterPro" id="IPR000182">
    <property type="entry name" value="GNAT_dom"/>
</dbReference>
<dbReference type="CDD" id="cd04301">
    <property type="entry name" value="NAT_SF"/>
    <property type="match status" value="1"/>
</dbReference>
<evidence type="ECO:0000313" key="2">
    <source>
        <dbReference type="EMBL" id="TCP43114.1"/>
    </source>
</evidence>
<proteinExistence type="predicted"/>
<dbReference type="Proteomes" id="UP000294835">
    <property type="component" value="Unassembled WGS sequence"/>
</dbReference>
<evidence type="ECO:0000313" key="3">
    <source>
        <dbReference type="Proteomes" id="UP000294835"/>
    </source>
</evidence>
<evidence type="ECO:0000259" key="1">
    <source>
        <dbReference type="PROSITE" id="PS51186"/>
    </source>
</evidence>
<reference evidence="2 3" key="1">
    <citation type="submission" date="2019-03" db="EMBL/GenBank/DDBJ databases">
        <title>Genomic Encyclopedia of Type Strains, Phase IV (KMG-IV): sequencing the most valuable type-strain genomes for metagenomic binning, comparative biology and taxonomic classification.</title>
        <authorList>
            <person name="Goeker M."/>
        </authorList>
    </citation>
    <scope>NUCLEOTIDE SEQUENCE [LARGE SCALE GENOMIC DNA]</scope>
    <source>
        <strain evidence="2 3">DSM 18063</strain>
    </source>
</reference>
<dbReference type="GO" id="GO:0016747">
    <property type="term" value="F:acyltransferase activity, transferring groups other than amino-acyl groups"/>
    <property type="evidence" value="ECO:0007669"/>
    <property type="project" value="InterPro"/>
</dbReference>
<keyword evidence="2" id="KW-0808">Transferase</keyword>
<feature type="domain" description="N-acetyltransferase" evidence="1">
    <location>
        <begin position="1"/>
        <end position="156"/>
    </location>
</feature>
<dbReference type="InterPro" id="IPR016181">
    <property type="entry name" value="Acyl_CoA_acyltransferase"/>
</dbReference>
<protein>
    <submittedName>
        <fullName evidence="2">Putative acetyltransferase</fullName>
    </submittedName>
</protein>
<comment type="caution">
    <text evidence="2">The sequence shown here is derived from an EMBL/GenBank/DDBJ whole genome shotgun (WGS) entry which is preliminary data.</text>
</comment>
<dbReference type="Gene3D" id="3.40.630.30">
    <property type="match status" value="1"/>
</dbReference>
<dbReference type="PROSITE" id="PS51186">
    <property type="entry name" value="GNAT"/>
    <property type="match status" value="1"/>
</dbReference>
<dbReference type="AlphaFoldDB" id="A0A4R2Q5B1"/>
<accession>A0A4R2Q5B1</accession>
<keyword evidence="3" id="KW-1185">Reference proteome</keyword>
<dbReference type="EMBL" id="SLXP01000002">
    <property type="protein sequence ID" value="TCP43114.1"/>
    <property type="molecule type" value="Genomic_DNA"/>
</dbReference>
<dbReference type="SUPFAM" id="SSF55729">
    <property type="entry name" value="Acyl-CoA N-acyltransferases (Nat)"/>
    <property type="match status" value="1"/>
</dbReference>
<gene>
    <name evidence="2" type="ORF">EV662_102307</name>
</gene>
<dbReference type="Pfam" id="PF00583">
    <property type="entry name" value="Acetyltransf_1"/>
    <property type="match status" value="1"/>
</dbReference>
<dbReference type="OrthoDB" id="9797178at2"/>